<dbReference type="PANTHER" id="PTHR43479">
    <property type="entry name" value="ACREF/ENVCD OPERON REPRESSOR-RELATED"/>
    <property type="match status" value="1"/>
</dbReference>
<evidence type="ECO:0000313" key="6">
    <source>
        <dbReference type="Proteomes" id="UP000612352"/>
    </source>
</evidence>
<feature type="region of interest" description="Disordered" evidence="3">
    <location>
        <begin position="1"/>
        <end position="20"/>
    </location>
</feature>
<evidence type="ECO:0000313" key="5">
    <source>
        <dbReference type="EMBL" id="MBK0332781.1"/>
    </source>
</evidence>
<organism evidence="5 6">
    <name type="scientific">Brachybacterium halotolerans</name>
    <dbReference type="NCBI Taxonomy" id="2795215"/>
    <lineage>
        <taxon>Bacteria</taxon>
        <taxon>Bacillati</taxon>
        <taxon>Actinomycetota</taxon>
        <taxon>Actinomycetes</taxon>
        <taxon>Micrococcales</taxon>
        <taxon>Dermabacteraceae</taxon>
        <taxon>Brachybacterium</taxon>
    </lineage>
</organism>
<evidence type="ECO:0000256" key="3">
    <source>
        <dbReference type="SAM" id="MobiDB-lite"/>
    </source>
</evidence>
<dbReference type="Proteomes" id="UP000612352">
    <property type="component" value="Unassembled WGS sequence"/>
</dbReference>
<proteinExistence type="predicted"/>
<dbReference type="InterPro" id="IPR001647">
    <property type="entry name" value="HTH_TetR"/>
</dbReference>
<evidence type="ECO:0000256" key="2">
    <source>
        <dbReference type="PROSITE-ProRule" id="PRU00335"/>
    </source>
</evidence>
<feature type="DNA-binding region" description="H-T-H motif" evidence="2">
    <location>
        <begin position="48"/>
        <end position="67"/>
    </location>
</feature>
<gene>
    <name evidence="5" type="ORF">I8D64_15370</name>
</gene>
<keyword evidence="6" id="KW-1185">Reference proteome</keyword>
<dbReference type="InterPro" id="IPR050624">
    <property type="entry name" value="HTH-type_Tx_Regulator"/>
</dbReference>
<accession>A0ABS1BDQ6</accession>
<evidence type="ECO:0000259" key="4">
    <source>
        <dbReference type="PROSITE" id="PS50977"/>
    </source>
</evidence>
<dbReference type="InterPro" id="IPR009057">
    <property type="entry name" value="Homeodomain-like_sf"/>
</dbReference>
<dbReference type="PROSITE" id="PS50977">
    <property type="entry name" value="HTH_TETR_2"/>
    <property type="match status" value="1"/>
</dbReference>
<dbReference type="PANTHER" id="PTHR43479:SF7">
    <property type="entry name" value="TETR-FAMILY TRANSCRIPTIONAL REGULATOR"/>
    <property type="match status" value="1"/>
</dbReference>
<dbReference type="SUPFAM" id="SSF46689">
    <property type="entry name" value="Homeodomain-like"/>
    <property type="match status" value="1"/>
</dbReference>
<reference evidence="5 6" key="1">
    <citation type="submission" date="2020-12" db="EMBL/GenBank/DDBJ databases">
        <title>Brachybacterium sp. MASK1Z-5, whole genome shotgun sequence.</title>
        <authorList>
            <person name="Tuo L."/>
        </authorList>
    </citation>
    <scope>NUCLEOTIDE SEQUENCE [LARGE SCALE GENOMIC DNA]</scope>
    <source>
        <strain evidence="5 6">MASK1Z-5</strain>
    </source>
</reference>
<dbReference type="Gene3D" id="1.10.357.10">
    <property type="entry name" value="Tetracycline Repressor, domain 2"/>
    <property type="match status" value="1"/>
</dbReference>
<dbReference type="RefSeq" id="WP_200503671.1">
    <property type="nucleotide sequence ID" value="NZ_JAEDAJ010000013.1"/>
</dbReference>
<sequence length="202" mass="22211">MDSSEGPARTGSGEAGRAVEDARVLRSRTAVKDAFEELSREQGLETISISQLCKAAGISRPTFYQHFADIDDVYASVVRDRLESGEQRFLQEAPDEDPLEHILERLRQGEIEASPALDAREALPRARSVVFDWLCERVTRSVFGAEPVDLDPGQRRRIEFAVGGLMAVLGTRYLRADGAMESPEEAAVVREAMGAVLGPLRP</sequence>
<feature type="domain" description="HTH tetR-type" evidence="4">
    <location>
        <begin position="25"/>
        <end position="85"/>
    </location>
</feature>
<dbReference type="Pfam" id="PF00440">
    <property type="entry name" value="TetR_N"/>
    <property type="match status" value="1"/>
</dbReference>
<protein>
    <submittedName>
        <fullName evidence="5">TetR/AcrR family transcriptional regulator</fullName>
    </submittedName>
</protein>
<comment type="caution">
    <text evidence="5">The sequence shown here is derived from an EMBL/GenBank/DDBJ whole genome shotgun (WGS) entry which is preliminary data.</text>
</comment>
<name>A0ABS1BDQ6_9MICO</name>
<dbReference type="EMBL" id="JAEDAJ010000013">
    <property type="protein sequence ID" value="MBK0332781.1"/>
    <property type="molecule type" value="Genomic_DNA"/>
</dbReference>
<evidence type="ECO:0000256" key="1">
    <source>
        <dbReference type="ARBA" id="ARBA00023125"/>
    </source>
</evidence>
<keyword evidence="1 2" id="KW-0238">DNA-binding</keyword>